<gene>
    <name evidence="1" type="ORF">UFOPK4234_01060</name>
</gene>
<sequence>MHESPRQLMLKDFCVAVGSKVSKVLASLRVGQDHTINKLLETPLTVIGADNAPEVLGRHNGGSIY</sequence>
<organism evidence="1">
    <name type="scientific">freshwater metagenome</name>
    <dbReference type="NCBI Taxonomy" id="449393"/>
    <lineage>
        <taxon>unclassified sequences</taxon>
        <taxon>metagenomes</taxon>
        <taxon>ecological metagenomes</taxon>
    </lineage>
</organism>
<name>A0A6J7SGH7_9ZZZZ</name>
<protein>
    <submittedName>
        <fullName evidence="1">Unannotated protein</fullName>
    </submittedName>
</protein>
<dbReference type="EMBL" id="CAFBQA010000060">
    <property type="protein sequence ID" value="CAB5040116.1"/>
    <property type="molecule type" value="Genomic_DNA"/>
</dbReference>
<evidence type="ECO:0000313" key="1">
    <source>
        <dbReference type="EMBL" id="CAB5040116.1"/>
    </source>
</evidence>
<proteinExistence type="predicted"/>
<dbReference type="AlphaFoldDB" id="A0A6J7SGH7"/>
<reference evidence="1" key="1">
    <citation type="submission" date="2020-05" db="EMBL/GenBank/DDBJ databases">
        <authorList>
            <person name="Chiriac C."/>
            <person name="Salcher M."/>
            <person name="Ghai R."/>
            <person name="Kavagutti S V."/>
        </authorList>
    </citation>
    <scope>NUCLEOTIDE SEQUENCE</scope>
</reference>
<accession>A0A6J7SGH7</accession>